<evidence type="ECO:0000313" key="3">
    <source>
        <dbReference type="Proteomes" id="UP000639606"/>
    </source>
</evidence>
<evidence type="ECO:0000256" key="1">
    <source>
        <dbReference type="SAM" id="MobiDB-lite"/>
    </source>
</evidence>
<dbReference type="AlphaFoldDB" id="A0A918EHM1"/>
<reference evidence="2" key="1">
    <citation type="journal article" date="2014" name="Int. J. Syst. Evol. Microbiol.">
        <title>Complete genome sequence of Corynebacterium casei LMG S-19264T (=DSM 44701T), isolated from a smear-ripened cheese.</title>
        <authorList>
            <consortium name="US DOE Joint Genome Institute (JGI-PGF)"/>
            <person name="Walter F."/>
            <person name="Albersmeier A."/>
            <person name="Kalinowski J."/>
            <person name="Ruckert C."/>
        </authorList>
    </citation>
    <scope>NUCLEOTIDE SEQUENCE</scope>
    <source>
        <strain evidence="2">JCM 3313</strain>
    </source>
</reference>
<feature type="compositionally biased region" description="Basic and acidic residues" evidence="1">
    <location>
        <begin position="44"/>
        <end position="67"/>
    </location>
</feature>
<accession>A0A918EHM1</accession>
<dbReference type="EMBL" id="BMRG01000017">
    <property type="protein sequence ID" value="GGP77684.1"/>
    <property type="molecule type" value="Genomic_DNA"/>
</dbReference>
<protein>
    <recommendedName>
        <fullName evidence="4">Secreted protein</fullName>
    </recommendedName>
</protein>
<evidence type="ECO:0000313" key="2">
    <source>
        <dbReference type="EMBL" id="GGP77684.1"/>
    </source>
</evidence>
<evidence type="ECO:0008006" key="4">
    <source>
        <dbReference type="Google" id="ProtNLM"/>
    </source>
</evidence>
<dbReference type="RefSeq" id="WP_189226615.1">
    <property type="nucleotide sequence ID" value="NZ_BMRG01000017.1"/>
</dbReference>
<feature type="region of interest" description="Disordered" evidence="1">
    <location>
        <begin position="35"/>
        <end position="80"/>
    </location>
</feature>
<name>A0A918EHM1_9PSEU</name>
<keyword evidence="3" id="KW-1185">Reference proteome</keyword>
<dbReference type="Proteomes" id="UP000639606">
    <property type="component" value="Unassembled WGS sequence"/>
</dbReference>
<comment type="caution">
    <text evidence="2">The sequence shown here is derived from an EMBL/GenBank/DDBJ whole genome shotgun (WGS) entry which is preliminary data.</text>
</comment>
<reference evidence="2" key="2">
    <citation type="submission" date="2020-09" db="EMBL/GenBank/DDBJ databases">
        <authorList>
            <person name="Sun Q."/>
            <person name="Ohkuma M."/>
        </authorList>
    </citation>
    <scope>NUCLEOTIDE SEQUENCE</scope>
    <source>
        <strain evidence="2">JCM 3313</strain>
    </source>
</reference>
<sequence length="301" mass="30745">MNTPAKLAAYGAALALVAGGAWGVGAAVGPLRAEPAASGPAAGHGDDHAATGSADDGHGDGAGDGHSDAPPAGLASSEGGYTLVPATTTLPAGTTTTFAFRITGRDGAAVTGFDVAHDKRMHLVVVRRDTTGFQHVHPDMAADGTWSVPLTLPEAGSYRVFADFAPTGGRPTTLGADISVPGPFEPRAHQPSWTAEVDGYQVRLTGRLSAGHVAPVRLTVAKDGGPVTDLEPYLGSYGHLVVLREGDLGYLHVHPGQGAAGPEIPFGVEVPTAGTYRLFLDFQHAGVVRTAEFTVEVGRDH</sequence>
<gene>
    <name evidence="2" type="ORF">GCM10010185_59330</name>
</gene>
<proteinExistence type="predicted"/>
<organism evidence="2 3">
    <name type="scientific">Saccharothrix coeruleofusca</name>
    <dbReference type="NCBI Taxonomy" id="33919"/>
    <lineage>
        <taxon>Bacteria</taxon>
        <taxon>Bacillati</taxon>
        <taxon>Actinomycetota</taxon>
        <taxon>Actinomycetes</taxon>
        <taxon>Pseudonocardiales</taxon>
        <taxon>Pseudonocardiaceae</taxon>
        <taxon>Saccharothrix</taxon>
    </lineage>
</organism>